<dbReference type="RefSeq" id="WP_378547688.1">
    <property type="nucleotide sequence ID" value="NZ_JBHSBA010000003.1"/>
</dbReference>
<sequence>MVDDPELGRVIRYRNGKPVTESEIYAIARAFGYVSLTDFERAARGERNHGMGLG</sequence>
<evidence type="ECO:0000313" key="1">
    <source>
        <dbReference type="EMBL" id="MFC4124883.1"/>
    </source>
</evidence>
<organism evidence="1 2">
    <name type="scientific">Nocardia rhizosphaerae</name>
    <dbReference type="NCBI Taxonomy" id="1691571"/>
    <lineage>
        <taxon>Bacteria</taxon>
        <taxon>Bacillati</taxon>
        <taxon>Actinomycetota</taxon>
        <taxon>Actinomycetes</taxon>
        <taxon>Mycobacteriales</taxon>
        <taxon>Nocardiaceae</taxon>
        <taxon>Nocardia</taxon>
    </lineage>
</organism>
<protein>
    <submittedName>
        <fullName evidence="1">Uncharacterized protein</fullName>
    </submittedName>
</protein>
<proteinExistence type="predicted"/>
<evidence type="ECO:0000313" key="2">
    <source>
        <dbReference type="Proteomes" id="UP001595767"/>
    </source>
</evidence>
<dbReference type="Proteomes" id="UP001595767">
    <property type="component" value="Unassembled WGS sequence"/>
</dbReference>
<accession>A0ABV8L2T4</accession>
<comment type="caution">
    <text evidence="1">The sequence shown here is derived from an EMBL/GenBank/DDBJ whole genome shotgun (WGS) entry which is preliminary data.</text>
</comment>
<name>A0ABV8L2T4_9NOCA</name>
<reference evidence="2" key="1">
    <citation type="journal article" date="2019" name="Int. J. Syst. Evol. Microbiol.">
        <title>The Global Catalogue of Microorganisms (GCM) 10K type strain sequencing project: providing services to taxonomists for standard genome sequencing and annotation.</title>
        <authorList>
            <consortium name="The Broad Institute Genomics Platform"/>
            <consortium name="The Broad Institute Genome Sequencing Center for Infectious Disease"/>
            <person name="Wu L."/>
            <person name="Ma J."/>
        </authorList>
    </citation>
    <scope>NUCLEOTIDE SEQUENCE [LARGE SCALE GENOMIC DNA]</scope>
    <source>
        <strain evidence="2">CGMCC 4.7204</strain>
    </source>
</reference>
<dbReference type="EMBL" id="JBHSBA010000003">
    <property type="protein sequence ID" value="MFC4124883.1"/>
    <property type="molecule type" value="Genomic_DNA"/>
</dbReference>
<gene>
    <name evidence="1" type="ORF">ACFOW8_08090</name>
</gene>
<keyword evidence="2" id="KW-1185">Reference proteome</keyword>